<feature type="domain" description="DUF7344" evidence="2">
    <location>
        <begin position="29"/>
        <end position="114"/>
    </location>
</feature>
<evidence type="ECO:0000313" key="4">
    <source>
        <dbReference type="Proteomes" id="UP001596407"/>
    </source>
</evidence>
<dbReference type="RefSeq" id="WP_382209420.1">
    <property type="nucleotide sequence ID" value="NZ_JBHSZH010000005.1"/>
</dbReference>
<sequence length="138" mass="15274">MMNTDTPDVTDGHAGENRGVSPTLDATLDLLSNRRRRYVLYYLREQGGAVTLDELAEQVATWEREVDDHASPSSPPSVNDAPDFERVLADLYHSQLPRLEDADAVTFDAEDEYVSLASSEDTPLVEYLDLAASEESVV</sequence>
<dbReference type="Proteomes" id="UP001596407">
    <property type="component" value="Unassembled WGS sequence"/>
</dbReference>
<dbReference type="AlphaFoldDB" id="A0ABD5WHH6"/>
<comment type="caution">
    <text evidence="3">The sequence shown here is derived from an EMBL/GenBank/DDBJ whole genome shotgun (WGS) entry which is preliminary data.</text>
</comment>
<protein>
    <recommendedName>
        <fullName evidence="2">DUF7344 domain-containing protein</fullName>
    </recommendedName>
</protein>
<name>A0ABD5WHH6_9EURY</name>
<keyword evidence="4" id="KW-1185">Reference proteome</keyword>
<dbReference type="EMBL" id="JBHSZH010000005">
    <property type="protein sequence ID" value="MFC7080052.1"/>
    <property type="molecule type" value="Genomic_DNA"/>
</dbReference>
<organism evidence="3 4">
    <name type="scientific">Halorussus caseinilyticus</name>
    <dbReference type="NCBI Taxonomy" id="3034025"/>
    <lineage>
        <taxon>Archaea</taxon>
        <taxon>Methanobacteriati</taxon>
        <taxon>Methanobacteriota</taxon>
        <taxon>Stenosarchaea group</taxon>
        <taxon>Halobacteria</taxon>
        <taxon>Halobacteriales</taxon>
        <taxon>Haladaptataceae</taxon>
        <taxon>Halorussus</taxon>
    </lineage>
</organism>
<accession>A0ABD5WHH6</accession>
<dbReference type="Pfam" id="PF24035">
    <property type="entry name" value="DUF7344"/>
    <property type="match status" value="1"/>
</dbReference>
<evidence type="ECO:0000313" key="3">
    <source>
        <dbReference type="EMBL" id="MFC7080052.1"/>
    </source>
</evidence>
<proteinExistence type="predicted"/>
<dbReference type="InterPro" id="IPR055768">
    <property type="entry name" value="DUF7344"/>
</dbReference>
<reference evidence="3 4" key="1">
    <citation type="journal article" date="2019" name="Int. J. Syst. Evol. Microbiol.">
        <title>The Global Catalogue of Microorganisms (GCM) 10K type strain sequencing project: providing services to taxonomists for standard genome sequencing and annotation.</title>
        <authorList>
            <consortium name="The Broad Institute Genomics Platform"/>
            <consortium name="The Broad Institute Genome Sequencing Center for Infectious Disease"/>
            <person name="Wu L."/>
            <person name="Ma J."/>
        </authorList>
    </citation>
    <scope>NUCLEOTIDE SEQUENCE [LARGE SCALE GENOMIC DNA]</scope>
    <source>
        <strain evidence="3 4">DT72</strain>
    </source>
</reference>
<evidence type="ECO:0000259" key="2">
    <source>
        <dbReference type="Pfam" id="PF24035"/>
    </source>
</evidence>
<feature type="region of interest" description="Disordered" evidence="1">
    <location>
        <begin position="1"/>
        <end position="22"/>
    </location>
</feature>
<gene>
    <name evidence="3" type="ORF">ACFQJ6_07905</name>
</gene>
<evidence type="ECO:0000256" key="1">
    <source>
        <dbReference type="SAM" id="MobiDB-lite"/>
    </source>
</evidence>